<evidence type="ECO:0000313" key="2">
    <source>
        <dbReference type="EMBL" id="MBB5317833.1"/>
    </source>
</evidence>
<feature type="transmembrane region" description="Helical" evidence="1">
    <location>
        <begin position="180"/>
        <end position="199"/>
    </location>
</feature>
<keyword evidence="3" id="KW-1185">Reference proteome</keyword>
<dbReference type="Pfam" id="PF14023">
    <property type="entry name" value="Bestrophin-like"/>
    <property type="match status" value="1"/>
</dbReference>
<evidence type="ECO:0000313" key="3">
    <source>
        <dbReference type="Proteomes" id="UP000568106"/>
    </source>
</evidence>
<dbReference type="Proteomes" id="UP000568106">
    <property type="component" value="Unassembled WGS sequence"/>
</dbReference>
<feature type="transmembrane region" description="Helical" evidence="1">
    <location>
        <begin position="206"/>
        <end position="226"/>
    </location>
</feature>
<keyword evidence="1" id="KW-1133">Transmembrane helix</keyword>
<evidence type="ECO:0008006" key="4">
    <source>
        <dbReference type="Google" id="ProtNLM"/>
    </source>
</evidence>
<reference evidence="2" key="1">
    <citation type="submission" date="2020-08" db="EMBL/GenBank/DDBJ databases">
        <title>Genomic Encyclopedia of Type Strains, Phase IV (KMG-V): Genome sequencing to study the core and pangenomes of soil and plant-associated prokaryotes.</title>
        <authorList>
            <person name="Whitman W."/>
        </authorList>
    </citation>
    <scope>NUCLEOTIDE SEQUENCE [LARGE SCALE GENOMIC DNA]</scope>
    <source>
        <strain evidence="2">M8UP27</strain>
    </source>
</reference>
<name>A0A7W8MRN6_9BACT</name>
<feature type="transmembrane region" description="Helical" evidence="1">
    <location>
        <begin position="6"/>
        <end position="29"/>
    </location>
</feature>
<gene>
    <name evidence="2" type="ORF">HDF09_002519</name>
</gene>
<protein>
    <recommendedName>
        <fullName evidence="4">DUF4239 domain-containing protein</fullName>
    </recommendedName>
</protein>
<comment type="caution">
    <text evidence="2">The sequence shown here is derived from an EMBL/GenBank/DDBJ whole genome shotgun (WGS) entry which is preliminary data.</text>
</comment>
<keyword evidence="1" id="KW-0472">Membrane</keyword>
<organism evidence="2 3">
    <name type="scientific">Tunturiibacter empetritectus</name>
    <dbReference type="NCBI Taxonomy" id="3069691"/>
    <lineage>
        <taxon>Bacteria</taxon>
        <taxon>Pseudomonadati</taxon>
        <taxon>Acidobacteriota</taxon>
        <taxon>Terriglobia</taxon>
        <taxon>Terriglobales</taxon>
        <taxon>Acidobacteriaceae</taxon>
        <taxon>Tunturiibacter</taxon>
    </lineage>
</organism>
<evidence type="ECO:0000256" key="1">
    <source>
        <dbReference type="SAM" id="Phobius"/>
    </source>
</evidence>
<dbReference type="AlphaFoldDB" id="A0A7W8MRN6"/>
<keyword evidence="1" id="KW-0812">Transmembrane</keyword>
<proteinExistence type="predicted"/>
<dbReference type="InterPro" id="IPR025333">
    <property type="entry name" value="DUF4239"/>
</dbReference>
<sequence>MLTLIQNIVILIVTMTCSMLFLALLNRIWPRERRTVHNDLIGWQLGILGTTYAVILGFMLYTVWTNFGEANLNADLEANSLRNVYHIAEGLPTPQRILLEQQARDYADAVINHDWPEMFQSKLPEESHLLNRDMWKTLMSVKAATPSELIAEDHALTELSALTEHRRTRLLQSVYRLPTIFWGVLLVGGLVTVLSASLFGSANRALHAVQVFCFTLLITLVLLAIADVNLPFRGWVHVSHFAFLRAQQNMND</sequence>
<dbReference type="EMBL" id="JACHDY010000003">
    <property type="protein sequence ID" value="MBB5317833.1"/>
    <property type="molecule type" value="Genomic_DNA"/>
</dbReference>
<feature type="transmembrane region" description="Helical" evidence="1">
    <location>
        <begin position="41"/>
        <end position="64"/>
    </location>
</feature>
<accession>A0A7W8MRN6</accession>